<dbReference type="HOGENOM" id="CLU_1641071_0_0_7"/>
<protein>
    <submittedName>
        <fullName evidence="1">Uncharacterized protein</fullName>
    </submittedName>
</protein>
<evidence type="ECO:0000313" key="1">
    <source>
        <dbReference type="EMBL" id="CCH48031.1"/>
    </source>
</evidence>
<name>M1WJK0_PSEP2</name>
<dbReference type="AlphaFoldDB" id="M1WJK0"/>
<proteinExistence type="predicted"/>
<dbReference type="BioCyc" id="DPIE1322246:BN4_RS04070-MONOMER"/>
<dbReference type="EMBL" id="FO203427">
    <property type="protein sequence ID" value="CCH48031.1"/>
    <property type="molecule type" value="Genomic_DNA"/>
</dbReference>
<gene>
    <name evidence="1" type="ordered locus">BN4_10794</name>
</gene>
<dbReference type="STRING" id="1322246.BN4_10794"/>
<reference evidence="2" key="2">
    <citation type="journal article" date="2013" name="Stand. Genomic Sci.">
        <title>Complete genome sequence of Desulfocapsa sulfexigens, a marine deltaproteobacterium specialized in disproportionating inorganic sulfur compounds.</title>
        <authorList>
            <person name="Finster K.W."/>
            <person name="Kjeldsen K.U."/>
            <person name="Kube M."/>
            <person name="Reinhardt R."/>
            <person name="Mussmann M."/>
            <person name="Amann R."/>
            <person name="Schreiber L."/>
        </authorList>
    </citation>
    <scope>NUCLEOTIDE SEQUENCE [LARGE SCALE GENOMIC DNA]</scope>
    <source>
        <strain evidence="2">DSM 10523 / SB164P1</strain>
    </source>
</reference>
<organism evidence="1 2">
    <name type="scientific">Pseudodesulfovibrio piezophilus (strain DSM 21447 / JCM 15486 / C1TLV30)</name>
    <name type="common">Desulfovibrio piezophilus</name>
    <dbReference type="NCBI Taxonomy" id="1322246"/>
    <lineage>
        <taxon>Bacteria</taxon>
        <taxon>Pseudomonadati</taxon>
        <taxon>Thermodesulfobacteriota</taxon>
        <taxon>Desulfovibrionia</taxon>
        <taxon>Desulfovibrionales</taxon>
        <taxon>Desulfovibrionaceae</taxon>
    </lineage>
</organism>
<accession>M1WJK0</accession>
<dbReference type="Proteomes" id="UP000011724">
    <property type="component" value="Chromosome"/>
</dbReference>
<dbReference type="KEGG" id="dpi:BN4_10794"/>
<evidence type="ECO:0000313" key="2">
    <source>
        <dbReference type="Proteomes" id="UP000011724"/>
    </source>
</evidence>
<dbReference type="eggNOG" id="ENOG50347ZE">
    <property type="taxonomic scope" value="Bacteria"/>
</dbReference>
<sequence length="155" mass="17033">MPLKDYTGIVERLQQTLGKGFAEEPWIFNMPGKSIACKIDHYYYIAVMPAFAEQLGRLGGMFPDQVMEALVKTGNCITAAPQREPVLPLSVSWGGRVVTVKAAFVDADFIDRAVKTYGGLGSVLNVSELKINGEDRVKVETLFKGKTAPQNLAYF</sequence>
<dbReference type="OrthoDB" id="5459073at2"/>
<dbReference type="RefSeq" id="WP_015414085.1">
    <property type="nucleotide sequence ID" value="NC_020409.1"/>
</dbReference>
<dbReference type="PATRIC" id="fig|879567.3.peg.819"/>
<reference evidence="1 2" key="1">
    <citation type="journal article" date="2013" name="PLoS ONE">
        <title>The first genomic and proteomic characterization of a deep-sea sulfate reducer: insights into the piezophilic lifestyle of Desulfovibrio piezophilus.</title>
        <authorList>
            <person name="Pradel N."/>
            <person name="Ji B."/>
            <person name="Gimenez G."/>
            <person name="Talla E."/>
            <person name="Lenoble P."/>
            <person name="Garel M."/>
            <person name="Tamburini C."/>
            <person name="Fourquet P."/>
            <person name="Lebrun R."/>
            <person name="Bertin P."/>
            <person name="Denis Y."/>
            <person name="Pophillat M."/>
            <person name="Barbe V."/>
            <person name="Ollivier B."/>
            <person name="Dolla A."/>
        </authorList>
    </citation>
    <scope>NUCLEOTIDE SEQUENCE [LARGE SCALE GENOMIC DNA]</scope>
    <source>
        <strain evidence="2">DSM 10523 / SB164P1</strain>
    </source>
</reference>
<keyword evidence="2" id="KW-1185">Reference proteome</keyword>